<organism evidence="5 6">
    <name type="scientific">Poecilia reticulata</name>
    <name type="common">Guppy</name>
    <name type="synonym">Acanthophacelus reticulatus</name>
    <dbReference type="NCBI Taxonomy" id="8081"/>
    <lineage>
        <taxon>Eukaryota</taxon>
        <taxon>Metazoa</taxon>
        <taxon>Chordata</taxon>
        <taxon>Craniata</taxon>
        <taxon>Vertebrata</taxon>
        <taxon>Euteleostomi</taxon>
        <taxon>Actinopterygii</taxon>
        <taxon>Neopterygii</taxon>
        <taxon>Teleostei</taxon>
        <taxon>Neoteleostei</taxon>
        <taxon>Acanthomorphata</taxon>
        <taxon>Ovalentaria</taxon>
        <taxon>Atherinomorphae</taxon>
        <taxon>Cyprinodontiformes</taxon>
        <taxon>Poeciliidae</taxon>
        <taxon>Poeciliinae</taxon>
        <taxon>Poecilia</taxon>
    </lineage>
</organism>
<evidence type="ECO:0000256" key="1">
    <source>
        <dbReference type="ARBA" id="ARBA00022729"/>
    </source>
</evidence>
<dbReference type="OMA" id="YFSENGM"/>
<evidence type="ECO:0000313" key="6">
    <source>
        <dbReference type="Proteomes" id="UP000242638"/>
    </source>
</evidence>
<name>A0A3P9PWD0_POERE</name>
<dbReference type="AlphaFoldDB" id="A0A3P9PWD0"/>
<feature type="domain" description="Glycosyl hydrolase family 30 TIM-barrel" evidence="4">
    <location>
        <begin position="89"/>
        <end position="129"/>
    </location>
</feature>
<dbReference type="STRING" id="8081.ENSPREP00000026191"/>
<dbReference type="SUPFAM" id="SSF51011">
    <property type="entry name" value="Glycosyl hydrolase domain"/>
    <property type="match status" value="1"/>
</dbReference>
<keyword evidence="2 3" id="KW-0378">Hydrolase</keyword>
<reference evidence="5" key="3">
    <citation type="submission" date="2025-09" db="UniProtKB">
        <authorList>
            <consortium name="Ensembl"/>
        </authorList>
    </citation>
    <scope>IDENTIFICATION</scope>
    <source>
        <strain evidence="5">Guanapo</strain>
    </source>
</reference>
<reference evidence="6" key="1">
    <citation type="submission" date="2013-11" db="EMBL/GenBank/DDBJ databases">
        <title>The genomic landscape of the Guanapo guppy.</title>
        <authorList>
            <person name="Kuenstner A."/>
            <person name="Dreyer C."/>
        </authorList>
    </citation>
    <scope>NUCLEOTIDE SEQUENCE</scope>
    <source>
        <strain evidence="6">Guanapo</strain>
    </source>
</reference>
<dbReference type="GeneTree" id="ENSGT00390000009464"/>
<dbReference type="InterPro" id="IPR033453">
    <property type="entry name" value="Glyco_hydro_30_TIM-barrel"/>
</dbReference>
<keyword evidence="6" id="KW-1185">Reference proteome</keyword>
<dbReference type="PRINTS" id="PR00843">
    <property type="entry name" value="GLHYDRLASE30"/>
</dbReference>
<dbReference type="PANTHER" id="PTHR11069:SF23">
    <property type="entry name" value="LYSOSOMAL ACID GLUCOSYLCERAMIDASE"/>
    <property type="match status" value="1"/>
</dbReference>
<reference evidence="5" key="2">
    <citation type="submission" date="2025-08" db="UniProtKB">
        <authorList>
            <consortium name="Ensembl"/>
        </authorList>
    </citation>
    <scope>IDENTIFICATION</scope>
    <source>
        <strain evidence="5">Guanapo</strain>
    </source>
</reference>
<evidence type="ECO:0000256" key="3">
    <source>
        <dbReference type="RuleBase" id="RU361188"/>
    </source>
</evidence>
<dbReference type="Proteomes" id="UP000242638">
    <property type="component" value="Unassembled WGS sequence"/>
</dbReference>
<dbReference type="Pfam" id="PF02055">
    <property type="entry name" value="Glyco_hydro_30"/>
    <property type="match status" value="1"/>
</dbReference>
<keyword evidence="3" id="KW-0443">Lipid metabolism</keyword>
<evidence type="ECO:0000259" key="4">
    <source>
        <dbReference type="Pfam" id="PF02055"/>
    </source>
</evidence>
<dbReference type="GO" id="GO:0006680">
    <property type="term" value="P:glucosylceramide catabolic process"/>
    <property type="evidence" value="ECO:0007669"/>
    <property type="project" value="TreeGrafter"/>
</dbReference>
<keyword evidence="3" id="KW-0746">Sphingolipid metabolism</keyword>
<dbReference type="Ensembl" id="ENSPRET00000026457.1">
    <property type="protein sequence ID" value="ENSPREP00000026191.1"/>
    <property type="gene ID" value="ENSPREG00000017703.1"/>
</dbReference>
<sequence length="147" mass="15891">MCSSDVCPLVGINRCVARNFGHDSVVCECNSTYCDGVGPVSLPPLGQYSTYLSSMAGSRMEPGQGQVRVNSTGAGLRLTIVPYQKYQRIKGFGGAMTDAAAINILSLSAGAQEQLLRQYFSKEGKDYKLSPSLCCLTIKHLPRRHLI</sequence>
<proteinExistence type="inferred from homology"/>
<dbReference type="Gene3D" id="2.60.40.1180">
    <property type="entry name" value="Golgi alpha-mannosidase II"/>
    <property type="match status" value="1"/>
</dbReference>
<comment type="catalytic activity">
    <reaction evidence="3">
        <text>a beta-D-glucosyl-(1&lt;-&gt;1')-N-acylsphing-4-enine + H2O = an N-acylsphing-4-enine + D-glucose</text>
        <dbReference type="Rhea" id="RHEA:13269"/>
        <dbReference type="ChEBI" id="CHEBI:4167"/>
        <dbReference type="ChEBI" id="CHEBI:15377"/>
        <dbReference type="ChEBI" id="CHEBI:22801"/>
        <dbReference type="ChEBI" id="CHEBI:52639"/>
        <dbReference type="EC" id="3.2.1.45"/>
    </reaction>
</comment>
<keyword evidence="1" id="KW-0732">Signal</keyword>
<keyword evidence="3" id="KW-0326">Glycosidase</keyword>
<evidence type="ECO:0000256" key="2">
    <source>
        <dbReference type="ARBA" id="ARBA00022801"/>
    </source>
</evidence>
<dbReference type="InterPro" id="IPR001139">
    <property type="entry name" value="Glyco_hydro_30"/>
</dbReference>
<evidence type="ECO:0000313" key="5">
    <source>
        <dbReference type="Ensembl" id="ENSPREP00000026191.1"/>
    </source>
</evidence>
<dbReference type="GO" id="GO:0004348">
    <property type="term" value="F:glucosylceramidase activity"/>
    <property type="evidence" value="ECO:0007669"/>
    <property type="project" value="UniProtKB-EC"/>
</dbReference>
<dbReference type="GO" id="GO:0016020">
    <property type="term" value="C:membrane"/>
    <property type="evidence" value="ECO:0007669"/>
    <property type="project" value="GOC"/>
</dbReference>
<protein>
    <recommendedName>
        <fullName evidence="3">Glucosylceramidase</fullName>
        <ecNumber evidence="3">3.2.1.45</ecNumber>
    </recommendedName>
</protein>
<dbReference type="PANTHER" id="PTHR11069">
    <property type="entry name" value="GLUCOSYLCERAMIDASE"/>
    <property type="match status" value="1"/>
</dbReference>
<dbReference type="EC" id="3.2.1.45" evidence="3"/>
<dbReference type="Bgee" id="ENSPREG00000017703">
    <property type="expression patterns" value="Expressed in caudal fin and 1 other cell type or tissue"/>
</dbReference>
<accession>A0A3P9PWD0</accession>
<dbReference type="InterPro" id="IPR013780">
    <property type="entry name" value="Glyco_hydro_b"/>
</dbReference>
<comment type="similarity">
    <text evidence="3">Belongs to the glycosyl hydrolase 30 family.</text>
</comment>